<dbReference type="RefSeq" id="WP_188807213.1">
    <property type="nucleotide sequence ID" value="NZ_BAAAOU010000012.1"/>
</dbReference>
<comment type="caution">
    <text evidence="1">The sequence shown here is derived from an EMBL/GenBank/DDBJ whole genome shotgun (WGS) entry which is preliminary data.</text>
</comment>
<keyword evidence="2" id="KW-1185">Reference proteome</keyword>
<dbReference type="Pfam" id="PF19876">
    <property type="entry name" value="DUF6349"/>
    <property type="match status" value="1"/>
</dbReference>
<evidence type="ECO:0000313" key="1">
    <source>
        <dbReference type="EMBL" id="GGO49728.1"/>
    </source>
</evidence>
<name>A0ABQ2MGD7_9MICC</name>
<accession>A0ABQ2MGD7</accession>
<evidence type="ECO:0000313" key="2">
    <source>
        <dbReference type="Proteomes" id="UP000642509"/>
    </source>
</evidence>
<protein>
    <submittedName>
        <fullName evidence="1">Uncharacterized protein</fullName>
    </submittedName>
</protein>
<dbReference type="Proteomes" id="UP000642509">
    <property type="component" value="Unassembled WGS sequence"/>
</dbReference>
<proteinExistence type="predicted"/>
<sequence>MKRTAVVGQLDALQLLTELLPTPTGPAEGFRLELTPAELAELEDQWRADYGRLRGDAWRPWRGWRLDLTSVNGGKGHPHASAMFTADLRSARLFRAVAAQRQSIRERLQDVGGYYHRVWCDGCQWWSGVHEAEADAVAEYLDHCWPGWDALPVLCPGKSPDKPRYLVPDDYPAAWQAAGAPWRDCRHSAAATRSHSSAAGPFDSASPGYSIGVANPECPHYQHPPETH</sequence>
<dbReference type="EMBL" id="BMLQ01000013">
    <property type="protein sequence ID" value="GGO49728.1"/>
    <property type="molecule type" value="Genomic_DNA"/>
</dbReference>
<reference evidence="2" key="1">
    <citation type="journal article" date="2019" name="Int. J. Syst. Evol. Microbiol.">
        <title>The Global Catalogue of Microorganisms (GCM) 10K type strain sequencing project: providing services to taxonomists for standard genome sequencing and annotation.</title>
        <authorList>
            <consortium name="The Broad Institute Genomics Platform"/>
            <consortium name="The Broad Institute Genome Sequencing Center for Infectious Disease"/>
            <person name="Wu L."/>
            <person name="Ma J."/>
        </authorList>
    </citation>
    <scope>NUCLEOTIDE SEQUENCE [LARGE SCALE GENOMIC DNA]</scope>
    <source>
        <strain evidence="2">CGMCC 1.7064</strain>
    </source>
</reference>
<gene>
    <name evidence="1" type="ORF">GCM10010977_32300</name>
</gene>
<organism evidence="1 2">
    <name type="scientific">Citricoccus zhacaiensis</name>
    <dbReference type="NCBI Taxonomy" id="489142"/>
    <lineage>
        <taxon>Bacteria</taxon>
        <taxon>Bacillati</taxon>
        <taxon>Actinomycetota</taxon>
        <taxon>Actinomycetes</taxon>
        <taxon>Micrococcales</taxon>
        <taxon>Micrococcaceae</taxon>
        <taxon>Citricoccus</taxon>
    </lineage>
</organism>
<dbReference type="InterPro" id="IPR045930">
    <property type="entry name" value="DUF6349"/>
</dbReference>